<evidence type="ECO:0000259" key="2">
    <source>
        <dbReference type="PROSITE" id="PS50853"/>
    </source>
</evidence>
<feature type="chain" id="PRO_5046049161" evidence="1">
    <location>
        <begin position="20"/>
        <end position="230"/>
    </location>
</feature>
<dbReference type="CDD" id="cd00063">
    <property type="entry name" value="FN3"/>
    <property type="match status" value="1"/>
</dbReference>
<evidence type="ECO:0000313" key="3">
    <source>
        <dbReference type="EMBL" id="MFL9830622.1"/>
    </source>
</evidence>
<dbReference type="SUPFAM" id="SSF49265">
    <property type="entry name" value="Fibronectin type III"/>
    <property type="match status" value="1"/>
</dbReference>
<gene>
    <name evidence="3" type="ORF">ABS764_07130</name>
</gene>
<dbReference type="Pfam" id="PF25788">
    <property type="entry name" value="Ig_Rha78A_N"/>
    <property type="match status" value="1"/>
</dbReference>
<dbReference type="InterPro" id="IPR036116">
    <property type="entry name" value="FN3_sf"/>
</dbReference>
<dbReference type="InterPro" id="IPR003961">
    <property type="entry name" value="FN3_dom"/>
</dbReference>
<dbReference type="EMBL" id="JBELQA010000003">
    <property type="protein sequence ID" value="MFL9830622.1"/>
    <property type="molecule type" value="Genomic_DNA"/>
</dbReference>
<dbReference type="PROSITE" id="PS51257">
    <property type="entry name" value="PROKAR_LIPOPROTEIN"/>
    <property type="match status" value="1"/>
</dbReference>
<keyword evidence="4" id="KW-1185">Reference proteome</keyword>
<feature type="signal peptide" evidence="1">
    <location>
        <begin position="1"/>
        <end position="19"/>
    </location>
</feature>
<accession>A0ABW8XSV5</accession>
<proteinExistence type="predicted"/>
<organism evidence="3 4">
    <name type="scientific">Flavobacterium plantiphilum</name>
    <dbReference type="NCBI Taxonomy" id="3163297"/>
    <lineage>
        <taxon>Bacteria</taxon>
        <taxon>Pseudomonadati</taxon>
        <taxon>Bacteroidota</taxon>
        <taxon>Flavobacteriia</taxon>
        <taxon>Flavobacteriales</taxon>
        <taxon>Flavobacteriaceae</taxon>
        <taxon>Flavobacterium</taxon>
    </lineage>
</organism>
<evidence type="ECO:0000256" key="1">
    <source>
        <dbReference type="SAM" id="SignalP"/>
    </source>
</evidence>
<dbReference type="Gene3D" id="2.60.40.10">
    <property type="entry name" value="Immunoglobulins"/>
    <property type="match status" value="2"/>
</dbReference>
<comment type="caution">
    <text evidence="3">The sequence shown here is derived from an EMBL/GenBank/DDBJ whole genome shotgun (WGS) entry which is preliminary data.</text>
</comment>
<sequence length="230" mass="25441">MRKYLFPICCALLLMSCGGGDDNSDPVTENKAPSIPGLVTPANNLLCIDNAVVFEWNAASDPDFDAITYQIEVAKDNQFKQIDYTNSASGTTKSISLEKGMRYYWRVKAVDSQNLSGKYSEVFQFYTEGVGLTNHLPFVPSLVKPELSSVLTTNSVILEWDASDVDANDVLTYDVYFGTTNPPTAKISSNQSLKTYTQSLNSSGTYYWSVDVKDQKGGISKGQVWRFVKN</sequence>
<feature type="domain" description="Fibronectin type-III" evidence="2">
    <location>
        <begin position="32"/>
        <end position="130"/>
    </location>
</feature>
<protein>
    <submittedName>
        <fullName evidence="3">SusE domain-containing protein</fullName>
    </submittedName>
</protein>
<dbReference type="PROSITE" id="PS50853">
    <property type="entry name" value="FN3"/>
    <property type="match status" value="1"/>
</dbReference>
<keyword evidence="1" id="KW-0732">Signal</keyword>
<dbReference type="RefSeq" id="WP_408081103.1">
    <property type="nucleotide sequence ID" value="NZ_JBELQA010000003.1"/>
</dbReference>
<dbReference type="InterPro" id="IPR013783">
    <property type="entry name" value="Ig-like_fold"/>
</dbReference>
<evidence type="ECO:0000313" key="4">
    <source>
        <dbReference type="Proteomes" id="UP001629260"/>
    </source>
</evidence>
<reference evidence="3 4" key="1">
    <citation type="submission" date="2024-06" db="EMBL/GenBank/DDBJ databases">
        <authorList>
            <person name="Kaempfer P."/>
            <person name="Viver T."/>
        </authorList>
    </citation>
    <scope>NUCLEOTIDE SEQUENCE [LARGE SCALE GENOMIC DNA]</scope>
    <source>
        <strain evidence="3 4">ST-87</strain>
    </source>
</reference>
<name>A0ABW8XSV5_9FLAO</name>
<dbReference type="Proteomes" id="UP001629260">
    <property type="component" value="Unassembled WGS sequence"/>
</dbReference>